<keyword evidence="2" id="KW-1133">Transmembrane helix</keyword>
<gene>
    <name evidence="4" type="ORF">NDU88_010578</name>
</gene>
<keyword evidence="3" id="KW-0732">Signal</keyword>
<dbReference type="EMBL" id="JANPWB010000011">
    <property type="protein sequence ID" value="KAJ1132252.1"/>
    <property type="molecule type" value="Genomic_DNA"/>
</dbReference>
<proteinExistence type="predicted"/>
<keyword evidence="2" id="KW-0812">Transmembrane</keyword>
<name>A0AAV7PVA7_PLEWA</name>
<dbReference type="Proteomes" id="UP001066276">
    <property type="component" value="Chromosome 7"/>
</dbReference>
<evidence type="ECO:0000256" key="1">
    <source>
        <dbReference type="SAM" id="MobiDB-lite"/>
    </source>
</evidence>
<evidence type="ECO:0000256" key="3">
    <source>
        <dbReference type="SAM" id="SignalP"/>
    </source>
</evidence>
<evidence type="ECO:0008006" key="6">
    <source>
        <dbReference type="Google" id="ProtNLM"/>
    </source>
</evidence>
<evidence type="ECO:0000313" key="4">
    <source>
        <dbReference type="EMBL" id="KAJ1132252.1"/>
    </source>
</evidence>
<feature type="chain" id="PRO_5043798589" description="Ig-like domain-containing protein" evidence="3">
    <location>
        <begin position="22"/>
        <end position="251"/>
    </location>
</feature>
<keyword evidence="2" id="KW-0472">Membrane</keyword>
<protein>
    <recommendedName>
        <fullName evidence="6">Ig-like domain-containing protein</fullName>
    </recommendedName>
</protein>
<comment type="caution">
    <text evidence="4">The sequence shown here is derived from an EMBL/GenBank/DDBJ whole genome shotgun (WGS) entry which is preliminary data.</text>
</comment>
<keyword evidence="5" id="KW-1185">Reference proteome</keyword>
<feature type="transmembrane region" description="Helical" evidence="2">
    <location>
        <begin position="155"/>
        <end position="177"/>
    </location>
</feature>
<evidence type="ECO:0000313" key="5">
    <source>
        <dbReference type="Proteomes" id="UP001066276"/>
    </source>
</evidence>
<feature type="signal peptide" evidence="3">
    <location>
        <begin position="1"/>
        <end position="21"/>
    </location>
</feature>
<dbReference type="AlphaFoldDB" id="A0AAV7PVA7"/>
<feature type="region of interest" description="Disordered" evidence="1">
    <location>
        <begin position="201"/>
        <end position="251"/>
    </location>
</feature>
<organism evidence="4 5">
    <name type="scientific">Pleurodeles waltl</name>
    <name type="common">Iberian ribbed newt</name>
    <dbReference type="NCBI Taxonomy" id="8319"/>
    <lineage>
        <taxon>Eukaryota</taxon>
        <taxon>Metazoa</taxon>
        <taxon>Chordata</taxon>
        <taxon>Craniata</taxon>
        <taxon>Vertebrata</taxon>
        <taxon>Euteleostomi</taxon>
        <taxon>Amphibia</taxon>
        <taxon>Batrachia</taxon>
        <taxon>Caudata</taxon>
        <taxon>Salamandroidea</taxon>
        <taxon>Salamandridae</taxon>
        <taxon>Pleurodelinae</taxon>
        <taxon>Pleurodeles</taxon>
    </lineage>
</organism>
<reference evidence="4" key="1">
    <citation type="journal article" date="2022" name="bioRxiv">
        <title>Sequencing and chromosome-scale assembly of the giantPleurodeles waltlgenome.</title>
        <authorList>
            <person name="Brown T."/>
            <person name="Elewa A."/>
            <person name="Iarovenko S."/>
            <person name="Subramanian E."/>
            <person name="Araus A.J."/>
            <person name="Petzold A."/>
            <person name="Susuki M."/>
            <person name="Suzuki K.-i.T."/>
            <person name="Hayashi T."/>
            <person name="Toyoda A."/>
            <person name="Oliveira C."/>
            <person name="Osipova E."/>
            <person name="Leigh N.D."/>
            <person name="Simon A."/>
            <person name="Yun M.H."/>
        </authorList>
    </citation>
    <scope>NUCLEOTIDE SEQUENCE</scope>
    <source>
        <strain evidence="4">20211129_DDA</strain>
        <tissue evidence="4">Liver</tissue>
    </source>
</reference>
<sequence>MPRAAPMWVFGLLLAYQVVLGRTDESEERPHDIDFQNTTKKIKIQTGQTITFECATQKKTPIVFFIFTNGNSSDIRCPESSKVVLNDRIEAVCHLEGEDSLRATWTIRQVDKVDNGTQVICSAVGQKNITSFLSVEESTGETVASYVATPIAGPVLGGFLGFLFIFALIVCCLICYARCKRSEDDDEKQIVNSFSNPSWSGNTNSTLEKGSIPNDYEEPERLESTNHSSKHFTVTSTTSGFSENTTDSVSG</sequence>
<evidence type="ECO:0000256" key="2">
    <source>
        <dbReference type="SAM" id="Phobius"/>
    </source>
</evidence>
<accession>A0AAV7PVA7</accession>
<feature type="compositionally biased region" description="Polar residues" evidence="1">
    <location>
        <begin position="225"/>
        <end position="251"/>
    </location>
</feature>